<organism evidence="10 11">
    <name type="scientific">Facklamia lactis</name>
    <dbReference type="NCBI Taxonomy" id="2749967"/>
    <lineage>
        <taxon>Bacteria</taxon>
        <taxon>Bacillati</taxon>
        <taxon>Bacillota</taxon>
        <taxon>Bacilli</taxon>
        <taxon>Lactobacillales</taxon>
        <taxon>Aerococcaceae</taxon>
        <taxon>Facklamia</taxon>
    </lineage>
</organism>
<dbReference type="PROSITE" id="PS00211">
    <property type="entry name" value="ABC_TRANSPORTER_1"/>
    <property type="match status" value="1"/>
</dbReference>
<evidence type="ECO:0000256" key="3">
    <source>
        <dbReference type="ARBA" id="ARBA00022741"/>
    </source>
</evidence>
<feature type="transmembrane region" description="Helical" evidence="7">
    <location>
        <begin position="53"/>
        <end position="75"/>
    </location>
</feature>
<dbReference type="Pfam" id="PF00664">
    <property type="entry name" value="ABC_membrane"/>
    <property type="match status" value="1"/>
</dbReference>
<evidence type="ECO:0000256" key="1">
    <source>
        <dbReference type="ARBA" id="ARBA00004651"/>
    </source>
</evidence>
<dbReference type="SMART" id="SM00382">
    <property type="entry name" value="AAA"/>
    <property type="match status" value="1"/>
</dbReference>
<evidence type="ECO:0000313" key="11">
    <source>
        <dbReference type="Proteomes" id="UP000721415"/>
    </source>
</evidence>
<proteinExistence type="predicted"/>
<dbReference type="PANTHER" id="PTHR43394">
    <property type="entry name" value="ATP-DEPENDENT PERMEASE MDL1, MITOCHONDRIAL"/>
    <property type="match status" value="1"/>
</dbReference>
<keyword evidence="4 10" id="KW-0067">ATP-binding</keyword>
<dbReference type="GO" id="GO:0005524">
    <property type="term" value="F:ATP binding"/>
    <property type="evidence" value="ECO:0007669"/>
    <property type="project" value="UniProtKB-KW"/>
</dbReference>
<evidence type="ECO:0000259" key="9">
    <source>
        <dbReference type="PROSITE" id="PS50929"/>
    </source>
</evidence>
<dbReference type="PANTHER" id="PTHR43394:SF1">
    <property type="entry name" value="ATP-BINDING CASSETTE SUB-FAMILY B MEMBER 10, MITOCHONDRIAL"/>
    <property type="match status" value="1"/>
</dbReference>
<dbReference type="InterPro" id="IPR039421">
    <property type="entry name" value="Type_1_exporter"/>
</dbReference>
<feature type="transmembrane region" description="Helical" evidence="7">
    <location>
        <begin position="134"/>
        <end position="150"/>
    </location>
</feature>
<dbReference type="EMBL" id="JACBXQ010000001">
    <property type="protein sequence ID" value="MBG9985323.1"/>
    <property type="molecule type" value="Genomic_DNA"/>
</dbReference>
<dbReference type="InterPro" id="IPR003439">
    <property type="entry name" value="ABC_transporter-like_ATP-bd"/>
</dbReference>
<protein>
    <submittedName>
        <fullName evidence="10">ABC transporter ATP-binding protein</fullName>
    </submittedName>
</protein>
<keyword evidence="11" id="KW-1185">Reference proteome</keyword>
<feature type="transmembrane region" description="Helical" evidence="7">
    <location>
        <begin position="12"/>
        <end position="33"/>
    </location>
</feature>
<dbReference type="CDD" id="cd18549">
    <property type="entry name" value="ABC_6TM_YwjA_like"/>
    <property type="match status" value="1"/>
</dbReference>
<evidence type="ECO:0000256" key="4">
    <source>
        <dbReference type="ARBA" id="ARBA00022840"/>
    </source>
</evidence>
<keyword evidence="3" id="KW-0547">Nucleotide-binding</keyword>
<dbReference type="Gene3D" id="3.40.50.300">
    <property type="entry name" value="P-loop containing nucleotide triphosphate hydrolases"/>
    <property type="match status" value="1"/>
</dbReference>
<dbReference type="Proteomes" id="UP000721415">
    <property type="component" value="Unassembled WGS sequence"/>
</dbReference>
<keyword evidence="5 7" id="KW-1133">Transmembrane helix</keyword>
<keyword evidence="6 7" id="KW-0472">Membrane</keyword>
<feature type="transmembrane region" description="Helical" evidence="7">
    <location>
        <begin position="156"/>
        <end position="174"/>
    </location>
</feature>
<evidence type="ECO:0000313" key="10">
    <source>
        <dbReference type="EMBL" id="MBG9985323.1"/>
    </source>
</evidence>
<dbReference type="PROSITE" id="PS50893">
    <property type="entry name" value="ABC_TRANSPORTER_2"/>
    <property type="match status" value="1"/>
</dbReference>
<comment type="caution">
    <text evidence="10">The sequence shown here is derived from an EMBL/GenBank/DDBJ whole genome shotgun (WGS) entry which is preliminary data.</text>
</comment>
<gene>
    <name evidence="10" type="ORF">HZY91_00275</name>
</gene>
<accession>A0ABS0LMD6</accession>
<dbReference type="InterPro" id="IPR036640">
    <property type="entry name" value="ABC1_TM_sf"/>
</dbReference>
<evidence type="ECO:0000256" key="5">
    <source>
        <dbReference type="ARBA" id="ARBA00022989"/>
    </source>
</evidence>
<keyword evidence="2 7" id="KW-0812">Transmembrane</keyword>
<dbReference type="InterPro" id="IPR017871">
    <property type="entry name" value="ABC_transporter-like_CS"/>
</dbReference>
<dbReference type="InterPro" id="IPR027417">
    <property type="entry name" value="P-loop_NTPase"/>
</dbReference>
<feature type="domain" description="ABC transporter" evidence="8">
    <location>
        <begin position="333"/>
        <end position="567"/>
    </location>
</feature>
<dbReference type="RefSeq" id="WP_197113316.1">
    <property type="nucleotide sequence ID" value="NZ_JACBXQ010000001.1"/>
</dbReference>
<dbReference type="SUPFAM" id="SSF90123">
    <property type="entry name" value="ABC transporter transmembrane region"/>
    <property type="match status" value="1"/>
</dbReference>
<dbReference type="SUPFAM" id="SSF52540">
    <property type="entry name" value="P-loop containing nucleoside triphosphate hydrolases"/>
    <property type="match status" value="1"/>
</dbReference>
<evidence type="ECO:0000259" key="8">
    <source>
        <dbReference type="PROSITE" id="PS50893"/>
    </source>
</evidence>
<dbReference type="InterPro" id="IPR003593">
    <property type="entry name" value="AAA+_ATPase"/>
</dbReference>
<dbReference type="Gene3D" id="1.20.1560.10">
    <property type="entry name" value="ABC transporter type 1, transmembrane domain"/>
    <property type="match status" value="1"/>
</dbReference>
<dbReference type="PROSITE" id="PS50929">
    <property type="entry name" value="ABC_TM1F"/>
    <property type="match status" value="1"/>
</dbReference>
<dbReference type="Pfam" id="PF00005">
    <property type="entry name" value="ABC_tran"/>
    <property type="match status" value="1"/>
</dbReference>
<reference evidence="10 11" key="1">
    <citation type="submission" date="2020-07" db="EMBL/GenBank/DDBJ databases">
        <title>Facklamia lactis sp. nov., isolated from raw milk.</title>
        <authorList>
            <person name="Doll E.V."/>
            <person name="Huptas C."/>
            <person name="Staib L."/>
            <person name="Wenning M."/>
            <person name="Scherer S."/>
        </authorList>
    </citation>
    <scope>NUCLEOTIDE SEQUENCE [LARGE SCALE GENOMIC DNA]</scope>
    <source>
        <strain evidence="10 11">DSM 111018</strain>
    </source>
</reference>
<feature type="domain" description="ABC transmembrane type-1" evidence="9">
    <location>
        <begin position="17"/>
        <end position="299"/>
    </location>
</feature>
<feature type="transmembrane region" description="Helical" evidence="7">
    <location>
        <begin position="243"/>
        <end position="262"/>
    </location>
</feature>
<comment type="subcellular location">
    <subcellularLocation>
        <location evidence="1">Cell membrane</location>
        <topology evidence="1">Multi-pass membrane protein</topology>
    </subcellularLocation>
</comment>
<evidence type="ECO:0000256" key="7">
    <source>
        <dbReference type="SAM" id="Phobius"/>
    </source>
</evidence>
<name>A0ABS0LMD6_9LACT</name>
<evidence type="ECO:0000256" key="6">
    <source>
        <dbReference type="ARBA" id="ARBA00023136"/>
    </source>
</evidence>
<evidence type="ECO:0000256" key="2">
    <source>
        <dbReference type="ARBA" id="ARBA00022692"/>
    </source>
</evidence>
<sequence length="574" mass="64948">MFNQFAKYYRPYRKLFVIDFSCAILAAFLELLFPAAVNRIIDTVLPQADLSLILIVSVILFVLYIFNMFLNYIVVTIGHRLGINIETDLRRELFAHYQKQSYHYFDKHKTGELMSRITTDLFDISELAHHGPEDIFITLMTLIGAFILMLRVHAELAIITVLLVPLLAMVFIYFNRKMVRINRKIFSNLGQFTAGIQNSLSGIRVVKAFANEMFEKENFENLIQGYRKQKLNYYQTMGSSSSFNYIMMRLINLFALLAGSFYTLRGEISIGEMVGFILLSNVFIRPIEKINAMLELYPKGYAGFKRFQEVLAQEPDIVDKEDAIDAPAFLGEITYTNVHFAYEKDVPILKNINLKIHAGENVAFVGPSGAGKTTIVNLLPRFYEVDEGSIKIDGIDLRDMTMESLRKQIGIVQQDVFLFGGTIRENVLYGRLDASEDEVEQAIKAARLEEVVADLPAGLDTQIGERGVRLSGGQKQRLSIARIFLKNPAILILDEATSALDTKTEQFIQQSLEKLSQGRTTLVIAHRLATIKNVDRIIVVNQEGIVEDGSHDELLALNGQYAALYNAQFGKRGD</sequence>
<dbReference type="InterPro" id="IPR011527">
    <property type="entry name" value="ABC1_TM_dom"/>
</dbReference>